<evidence type="ECO:0000256" key="7">
    <source>
        <dbReference type="SAM" id="MobiDB-lite"/>
    </source>
</evidence>
<dbReference type="Proteomes" id="UP000274391">
    <property type="component" value="Unassembled WGS sequence"/>
</dbReference>
<evidence type="ECO:0000256" key="6">
    <source>
        <dbReference type="ARBA" id="ARBA00023136"/>
    </source>
</evidence>
<dbReference type="GO" id="GO:0005886">
    <property type="term" value="C:plasma membrane"/>
    <property type="evidence" value="ECO:0007669"/>
    <property type="project" value="UniProtKB-SubCell"/>
</dbReference>
<protein>
    <submittedName>
        <fullName evidence="9">Na(+)/H(+) antiporter subunit C</fullName>
    </submittedName>
</protein>
<evidence type="ECO:0000256" key="1">
    <source>
        <dbReference type="ARBA" id="ARBA00004651"/>
    </source>
</evidence>
<keyword evidence="4 8" id="KW-0812">Transmembrane</keyword>
<dbReference type="EMBL" id="RQVS01000002">
    <property type="protein sequence ID" value="RRJ88343.1"/>
    <property type="molecule type" value="Genomic_DNA"/>
</dbReference>
<keyword evidence="3" id="KW-1003">Cell membrane</keyword>
<evidence type="ECO:0000256" key="3">
    <source>
        <dbReference type="ARBA" id="ARBA00022475"/>
    </source>
</evidence>
<accession>A0A3P3W6Q4</accession>
<feature type="transmembrane region" description="Helical" evidence="8">
    <location>
        <begin position="30"/>
        <end position="54"/>
    </location>
</feature>
<dbReference type="Pfam" id="PF00420">
    <property type="entry name" value="Oxidored_q2"/>
    <property type="match status" value="1"/>
</dbReference>
<evidence type="ECO:0000256" key="2">
    <source>
        <dbReference type="ARBA" id="ARBA00010388"/>
    </source>
</evidence>
<evidence type="ECO:0000256" key="5">
    <source>
        <dbReference type="ARBA" id="ARBA00022989"/>
    </source>
</evidence>
<evidence type="ECO:0000256" key="8">
    <source>
        <dbReference type="SAM" id="Phobius"/>
    </source>
</evidence>
<dbReference type="InterPro" id="IPR050601">
    <property type="entry name" value="CPA3_antiporter_subunitC"/>
</dbReference>
<feature type="region of interest" description="Disordered" evidence="7">
    <location>
        <begin position="120"/>
        <end position="158"/>
    </location>
</feature>
<keyword evidence="10" id="KW-1185">Reference proteome</keyword>
<name>A0A3P3W6Q4_9MICO</name>
<feature type="transmembrane region" description="Helical" evidence="8">
    <location>
        <begin position="6"/>
        <end position="23"/>
    </location>
</feature>
<comment type="caution">
    <text evidence="9">The sequence shown here is derived from an EMBL/GenBank/DDBJ whole genome shotgun (WGS) entry which is preliminary data.</text>
</comment>
<dbReference type="RefSeq" id="WP_124969534.1">
    <property type="nucleotide sequence ID" value="NZ_RQVS01000002.1"/>
</dbReference>
<dbReference type="NCBIfam" id="NF005929">
    <property type="entry name" value="PRK07946.1"/>
    <property type="match status" value="1"/>
</dbReference>
<comment type="subcellular location">
    <subcellularLocation>
        <location evidence="1">Cell membrane</location>
        <topology evidence="1">Multi-pass membrane protein</topology>
    </subcellularLocation>
</comment>
<dbReference type="PANTHER" id="PTHR34583">
    <property type="entry name" value="ANTIPORTER SUBUNIT MNHC2-RELATED"/>
    <property type="match status" value="1"/>
</dbReference>
<reference evidence="9 10" key="1">
    <citation type="submission" date="2018-11" db="EMBL/GenBank/DDBJ databases">
        <title>YIM 102482-1 draft genome.</title>
        <authorList>
            <person name="Li G."/>
            <person name="Jiang Y."/>
        </authorList>
    </citation>
    <scope>NUCLEOTIDE SEQUENCE [LARGE SCALE GENOMIC DNA]</scope>
    <source>
        <strain evidence="9 10">YIM 102482-1</strain>
    </source>
</reference>
<comment type="similarity">
    <text evidence="2">Belongs to the CPA3 antiporters (TC 2.A.63) subunit C family.</text>
</comment>
<gene>
    <name evidence="9" type="ORF">EG850_02575</name>
</gene>
<sequence length="158" mass="17389">MTVDLALIIGMVVLYAAGIYQLLERSFTRMIFGFMLVGNATNLLIFITAGMPGLAPLRTEGAAPEDYTDPLPQAFILTAIVITFATTSFMLALLYRSWRLARVDTVADDHEDIALRTVDPEADDEVFEPDDSGDTEFGPEFEASLGDDDLDDEMVVRT</sequence>
<feature type="transmembrane region" description="Helical" evidence="8">
    <location>
        <begin position="74"/>
        <end position="95"/>
    </location>
</feature>
<dbReference type="PANTHER" id="PTHR34583:SF2">
    <property type="entry name" value="ANTIPORTER SUBUNIT MNHC2-RELATED"/>
    <property type="match status" value="1"/>
</dbReference>
<keyword evidence="5 8" id="KW-1133">Transmembrane helix</keyword>
<evidence type="ECO:0000313" key="10">
    <source>
        <dbReference type="Proteomes" id="UP000274391"/>
    </source>
</evidence>
<dbReference type="OrthoDB" id="9799219at2"/>
<dbReference type="InterPro" id="IPR039428">
    <property type="entry name" value="NUOK/Mnh_C1-like"/>
</dbReference>
<proteinExistence type="inferred from homology"/>
<evidence type="ECO:0000313" key="9">
    <source>
        <dbReference type="EMBL" id="RRJ88343.1"/>
    </source>
</evidence>
<evidence type="ECO:0000256" key="4">
    <source>
        <dbReference type="ARBA" id="ARBA00022692"/>
    </source>
</evidence>
<keyword evidence="6 8" id="KW-0472">Membrane</keyword>
<dbReference type="Gene3D" id="1.10.287.3510">
    <property type="match status" value="1"/>
</dbReference>
<organism evidence="9 10">
    <name type="scientific">Gulosibacter macacae</name>
    <dbReference type="NCBI Taxonomy" id="2488791"/>
    <lineage>
        <taxon>Bacteria</taxon>
        <taxon>Bacillati</taxon>
        <taxon>Actinomycetota</taxon>
        <taxon>Actinomycetes</taxon>
        <taxon>Micrococcales</taxon>
        <taxon>Microbacteriaceae</taxon>
        <taxon>Gulosibacter</taxon>
    </lineage>
</organism>
<dbReference type="AlphaFoldDB" id="A0A3P3W6Q4"/>